<keyword evidence="4" id="KW-0963">Cytoplasm</keyword>
<accession>A0A3D4ZC34</accession>
<dbReference type="GO" id="GO:0000049">
    <property type="term" value="F:tRNA binding"/>
    <property type="evidence" value="ECO:0007669"/>
    <property type="project" value="TreeGrafter"/>
</dbReference>
<evidence type="ECO:0000313" key="18">
    <source>
        <dbReference type="Proteomes" id="UP000284434"/>
    </source>
</evidence>
<dbReference type="PANTHER" id="PTHR17490:SF16">
    <property type="entry name" value="THREONYLCARBAMOYL-AMP SYNTHASE"/>
    <property type="match status" value="1"/>
</dbReference>
<sequence>MNDKLKEEIRKTLGILKNGGVILYPTDTIWGLGCDATNPEAVKRIYDIKKRADNKSMLVLLDDAGKIASYADVPDIALDLIEVADKPTTIIYPGAKRLAPNLIAEDGTIGIRITREEFTRSLIFRYNKPIVSTSANISGEPSPHFFGEISEEIKNAVDYIVDYRRNDHKPAAPSSIIKLGMGGEIQIIRK</sequence>
<comment type="catalytic activity">
    <reaction evidence="11">
        <text>L-threonine + hydrogencarbonate + ATP = L-threonylcarbamoyladenylate + diphosphate + H2O</text>
        <dbReference type="Rhea" id="RHEA:36407"/>
        <dbReference type="ChEBI" id="CHEBI:15377"/>
        <dbReference type="ChEBI" id="CHEBI:17544"/>
        <dbReference type="ChEBI" id="CHEBI:30616"/>
        <dbReference type="ChEBI" id="CHEBI:33019"/>
        <dbReference type="ChEBI" id="CHEBI:57926"/>
        <dbReference type="ChEBI" id="CHEBI:73682"/>
        <dbReference type="EC" id="2.7.7.87"/>
    </reaction>
</comment>
<evidence type="ECO:0000313" key="17">
    <source>
        <dbReference type="Proteomes" id="UP000283426"/>
    </source>
</evidence>
<dbReference type="GO" id="GO:0005524">
    <property type="term" value="F:ATP binding"/>
    <property type="evidence" value="ECO:0007669"/>
    <property type="project" value="UniProtKB-KW"/>
</dbReference>
<dbReference type="Gene3D" id="3.90.870.10">
    <property type="entry name" value="DHBP synthase"/>
    <property type="match status" value="1"/>
</dbReference>
<dbReference type="EMBL" id="QSCO01000008">
    <property type="protein sequence ID" value="RGY07431.1"/>
    <property type="molecule type" value="Genomic_DNA"/>
</dbReference>
<dbReference type="NCBIfam" id="TIGR00057">
    <property type="entry name" value="L-threonylcarbamoyladenylate synthase"/>
    <property type="match status" value="1"/>
</dbReference>
<reference evidence="14" key="3">
    <citation type="submission" date="2023-01" db="EMBL/GenBank/DDBJ databases">
        <title>Human gut microbiome strain richness.</title>
        <authorList>
            <person name="Chen-Liaw A."/>
        </authorList>
    </citation>
    <scope>NUCLEOTIDE SEQUENCE</scope>
    <source>
        <strain evidence="14">RTP21484st1_B7_RTP21484_190118</strain>
    </source>
</reference>
<evidence type="ECO:0000256" key="3">
    <source>
        <dbReference type="ARBA" id="ARBA00012584"/>
    </source>
</evidence>
<keyword evidence="6" id="KW-0819">tRNA processing</keyword>
<dbReference type="Pfam" id="PF01300">
    <property type="entry name" value="Sua5_yciO_yrdC"/>
    <property type="match status" value="1"/>
</dbReference>
<keyword evidence="9" id="KW-0067">ATP-binding</keyword>
<dbReference type="EMBL" id="JAKNDN010000014">
    <property type="protein sequence ID" value="MCG4959920.1"/>
    <property type="molecule type" value="Genomic_DNA"/>
</dbReference>
<keyword evidence="5 14" id="KW-0808">Transferase</keyword>
<evidence type="ECO:0000259" key="12">
    <source>
        <dbReference type="PROSITE" id="PS51163"/>
    </source>
</evidence>
<dbReference type="RefSeq" id="WP_013611791.1">
    <property type="nucleotide sequence ID" value="NZ_JABWDG010000004.1"/>
</dbReference>
<evidence type="ECO:0000256" key="2">
    <source>
        <dbReference type="ARBA" id="ARBA00007663"/>
    </source>
</evidence>
<name>A0A3D4ZC34_9BACT</name>
<evidence type="ECO:0000256" key="1">
    <source>
        <dbReference type="ARBA" id="ARBA00004496"/>
    </source>
</evidence>
<dbReference type="InterPro" id="IPR006070">
    <property type="entry name" value="Sua5-like_dom"/>
</dbReference>
<dbReference type="Proteomes" id="UP001212263">
    <property type="component" value="Unassembled WGS sequence"/>
</dbReference>
<organism evidence="16 18">
    <name type="scientific">Odoribacter splanchnicus</name>
    <dbReference type="NCBI Taxonomy" id="28118"/>
    <lineage>
        <taxon>Bacteria</taxon>
        <taxon>Pseudomonadati</taxon>
        <taxon>Bacteroidota</taxon>
        <taxon>Bacteroidia</taxon>
        <taxon>Bacteroidales</taxon>
        <taxon>Odoribacteraceae</taxon>
        <taxon>Odoribacter</taxon>
    </lineage>
</organism>
<dbReference type="Proteomes" id="UP001199750">
    <property type="component" value="Unassembled WGS sequence"/>
</dbReference>
<protein>
    <recommendedName>
        <fullName evidence="10">L-threonylcarbamoyladenylate synthase</fullName>
        <ecNumber evidence="3">2.7.7.87</ecNumber>
    </recommendedName>
    <alternativeName>
        <fullName evidence="10">L-threonylcarbamoyladenylate synthase</fullName>
    </alternativeName>
</protein>
<evidence type="ECO:0000256" key="7">
    <source>
        <dbReference type="ARBA" id="ARBA00022695"/>
    </source>
</evidence>
<reference evidence="17 18" key="1">
    <citation type="submission" date="2018-08" db="EMBL/GenBank/DDBJ databases">
        <title>A genome reference for cultivated species of the human gut microbiota.</title>
        <authorList>
            <person name="Zou Y."/>
            <person name="Xue W."/>
            <person name="Luo G."/>
        </authorList>
    </citation>
    <scope>NUCLEOTIDE SEQUENCE [LARGE SCALE GENOMIC DNA]</scope>
    <source>
        <strain evidence="15 17">AF14-6AC</strain>
        <strain evidence="16 18">OF03-11</strain>
    </source>
</reference>
<evidence type="ECO:0000256" key="9">
    <source>
        <dbReference type="ARBA" id="ARBA00022840"/>
    </source>
</evidence>
<dbReference type="EMBL" id="JAQMRD010000022">
    <property type="protein sequence ID" value="MDB9224266.1"/>
    <property type="molecule type" value="Genomic_DNA"/>
</dbReference>
<evidence type="ECO:0000256" key="5">
    <source>
        <dbReference type="ARBA" id="ARBA00022679"/>
    </source>
</evidence>
<reference evidence="13" key="2">
    <citation type="submission" date="2022-01" db="EMBL/GenBank/DDBJ databases">
        <title>Collection of gut derived symbiotic bacterial strains cultured from healthy donors.</title>
        <authorList>
            <person name="Lin H."/>
            <person name="Kohout C."/>
            <person name="Waligurski E."/>
            <person name="Pamer E.G."/>
        </authorList>
    </citation>
    <scope>NUCLEOTIDE SEQUENCE</scope>
    <source>
        <strain evidence="13">DFI.1.149</strain>
    </source>
</reference>
<dbReference type="GO" id="GO:0008033">
    <property type="term" value="P:tRNA processing"/>
    <property type="evidence" value="ECO:0007669"/>
    <property type="project" value="UniProtKB-KW"/>
</dbReference>
<dbReference type="OMA" id="LVDAFWP"/>
<comment type="similarity">
    <text evidence="2">Belongs to the SUA5 family.</text>
</comment>
<gene>
    <name evidence="15" type="ORF">DWW24_06135</name>
    <name evidence="16" type="ORF">DXA53_07175</name>
    <name evidence="13" type="ORF">L0P03_08670</name>
    <name evidence="14" type="ORF">PN645_14810</name>
</gene>
<keyword evidence="7 14" id="KW-0548">Nucleotidyltransferase</keyword>
<dbReference type="GeneID" id="61274781"/>
<dbReference type="GO" id="GO:0006450">
    <property type="term" value="P:regulation of translational fidelity"/>
    <property type="evidence" value="ECO:0007669"/>
    <property type="project" value="TreeGrafter"/>
</dbReference>
<evidence type="ECO:0000256" key="10">
    <source>
        <dbReference type="ARBA" id="ARBA00029774"/>
    </source>
</evidence>
<evidence type="ECO:0000313" key="16">
    <source>
        <dbReference type="EMBL" id="RGY07431.1"/>
    </source>
</evidence>
<dbReference type="GO" id="GO:0005737">
    <property type="term" value="C:cytoplasm"/>
    <property type="evidence" value="ECO:0007669"/>
    <property type="project" value="UniProtKB-SubCell"/>
</dbReference>
<comment type="subcellular location">
    <subcellularLocation>
        <location evidence="1">Cytoplasm</location>
    </subcellularLocation>
</comment>
<evidence type="ECO:0000256" key="6">
    <source>
        <dbReference type="ARBA" id="ARBA00022694"/>
    </source>
</evidence>
<dbReference type="GO" id="GO:0061710">
    <property type="term" value="F:L-threonylcarbamoyladenylate synthase"/>
    <property type="evidence" value="ECO:0007669"/>
    <property type="project" value="UniProtKB-EC"/>
</dbReference>
<dbReference type="InterPro" id="IPR017945">
    <property type="entry name" value="DHBP_synth_RibB-like_a/b_dom"/>
</dbReference>
<dbReference type="SUPFAM" id="SSF55821">
    <property type="entry name" value="YrdC/RibB"/>
    <property type="match status" value="1"/>
</dbReference>
<proteinExistence type="inferred from homology"/>
<dbReference type="InterPro" id="IPR050156">
    <property type="entry name" value="TC-AMP_synthase_SUA5"/>
</dbReference>
<evidence type="ECO:0000256" key="11">
    <source>
        <dbReference type="ARBA" id="ARBA00048366"/>
    </source>
</evidence>
<dbReference type="PROSITE" id="PS51163">
    <property type="entry name" value="YRDC"/>
    <property type="match status" value="1"/>
</dbReference>
<dbReference type="AlphaFoldDB" id="A0A3D4ZC34"/>
<comment type="caution">
    <text evidence="16">The sequence shown here is derived from an EMBL/GenBank/DDBJ whole genome shotgun (WGS) entry which is preliminary data.</text>
</comment>
<dbReference type="Proteomes" id="UP000283426">
    <property type="component" value="Unassembled WGS sequence"/>
</dbReference>
<evidence type="ECO:0000313" key="13">
    <source>
        <dbReference type="EMBL" id="MCG4959920.1"/>
    </source>
</evidence>
<dbReference type="Proteomes" id="UP000284434">
    <property type="component" value="Unassembled WGS sequence"/>
</dbReference>
<keyword evidence="8" id="KW-0547">Nucleotide-binding</keyword>
<evidence type="ECO:0000256" key="8">
    <source>
        <dbReference type="ARBA" id="ARBA00022741"/>
    </source>
</evidence>
<dbReference type="GO" id="GO:0003725">
    <property type="term" value="F:double-stranded RNA binding"/>
    <property type="evidence" value="ECO:0007669"/>
    <property type="project" value="InterPro"/>
</dbReference>
<evidence type="ECO:0000313" key="14">
    <source>
        <dbReference type="EMBL" id="MDB9224266.1"/>
    </source>
</evidence>
<dbReference type="EMBL" id="QRYW01000010">
    <property type="protein sequence ID" value="RGV28098.1"/>
    <property type="molecule type" value="Genomic_DNA"/>
</dbReference>
<evidence type="ECO:0000256" key="4">
    <source>
        <dbReference type="ARBA" id="ARBA00022490"/>
    </source>
</evidence>
<feature type="domain" description="YrdC-like" evidence="12">
    <location>
        <begin position="6"/>
        <end position="190"/>
    </location>
</feature>
<dbReference type="PANTHER" id="PTHR17490">
    <property type="entry name" value="SUA5"/>
    <property type="match status" value="1"/>
</dbReference>
<dbReference type="EC" id="2.7.7.87" evidence="3"/>
<evidence type="ECO:0000313" key="15">
    <source>
        <dbReference type="EMBL" id="RGV28098.1"/>
    </source>
</evidence>